<dbReference type="Gene3D" id="2.40.50.140">
    <property type="entry name" value="Nucleic acid-binding proteins"/>
    <property type="match status" value="1"/>
</dbReference>
<keyword evidence="4" id="KW-1185">Reference proteome</keyword>
<dbReference type="InterPro" id="IPR044967">
    <property type="entry name" value="PTAC10"/>
</dbReference>
<feature type="compositionally biased region" description="Acidic residues" evidence="1">
    <location>
        <begin position="626"/>
        <end position="646"/>
    </location>
</feature>
<dbReference type="InterPro" id="IPR012340">
    <property type="entry name" value="NA-bd_OB-fold"/>
</dbReference>
<dbReference type="PANTHER" id="PTHR36371">
    <property type="entry name" value="PROTEIN PLASTID TRANSCRIPTIONALLY ACTIVE 10"/>
    <property type="match status" value="1"/>
</dbReference>
<comment type="caution">
    <text evidence="3">The sequence shown here is derived from an EMBL/GenBank/DDBJ whole genome shotgun (WGS) entry which is preliminary data.</text>
</comment>
<evidence type="ECO:0000313" key="4">
    <source>
        <dbReference type="Proteomes" id="UP001630127"/>
    </source>
</evidence>
<protein>
    <recommendedName>
        <fullName evidence="2">S1 motif domain-containing protein</fullName>
    </recommendedName>
</protein>
<name>A0ABD2XXX8_9GENT</name>
<sequence>MHSLLQLLTATSFSTFPPLLSKTHLIPYKKTQKFLPHKPKTPFLHRTQAYSSDELPVDDDNAFLQAFGPKDKESEEEARRRNWVERGWAPWEEILTPEGEFARKSLNEGEEVPLQDPESIEAFRMLSPRYRKEKIKEMGLTEDEYYAKQFEIKGEIPEPLKTIWAGPLVLRHVPPRDWPPPGWEVDKEELEFIRGAHKLQHVTRVDYEKVEEVAEKETDDLCLERYRMFLKQYNEWVAANKDRLDEESYEYDQDYYPGRRKRGKDYEDGMYELPFYYPGQICAGKVTGVHLYQGAFVDIGGVHDGWVPIKRNDWFWIRHHIKVGTHVIVEILAKRDPYRYRFPIEMRFVDPNIDHLIFNTFDCPPIFHRDDDTNPDELRRDCGRAPIPRKDPGIKVEEEPLLSNHPYVDRLWQIHNAEQMILDDLEANPEKYKGKKLRELTDDEDFDEENSVQYAKGVYKKNTLPLMVLKTSVKDLDLDTAFAERQHHNKLRKEAQERGEKYKVTKMRRNVEMDEYDLIHWRRSFEEREALIRDISCRQALGLPSDEPGRYVDPSYFGKDQYDPDSPLYRYDYWGEPKNSEKSKQERMTDTHNKSIVGKGTVWYEMSYEDAIKQKMQREAQGLVQEEFDEDLESNGDSDDEDDDFDYSILAGPSMDLSEQPRVNGTESSRLSDEGMFEN</sequence>
<evidence type="ECO:0000313" key="3">
    <source>
        <dbReference type="EMBL" id="KAL3500241.1"/>
    </source>
</evidence>
<gene>
    <name evidence="3" type="ORF">ACH5RR_039334</name>
</gene>
<dbReference type="SUPFAM" id="SSF50249">
    <property type="entry name" value="Nucleic acid-binding proteins"/>
    <property type="match status" value="1"/>
</dbReference>
<dbReference type="AlphaFoldDB" id="A0ABD2XXX8"/>
<dbReference type="PANTHER" id="PTHR36371:SF1">
    <property type="entry name" value="PROTEIN PLASTID TRANSCRIPTIONALLY ACTIVE 10"/>
    <property type="match status" value="1"/>
</dbReference>
<evidence type="ECO:0000259" key="2">
    <source>
        <dbReference type="PROSITE" id="PS50126"/>
    </source>
</evidence>
<dbReference type="PROSITE" id="PS50126">
    <property type="entry name" value="S1"/>
    <property type="match status" value="1"/>
</dbReference>
<evidence type="ECO:0000256" key="1">
    <source>
        <dbReference type="SAM" id="MobiDB-lite"/>
    </source>
</evidence>
<accession>A0ABD2XXX8</accession>
<reference evidence="3 4" key="1">
    <citation type="submission" date="2024-11" db="EMBL/GenBank/DDBJ databases">
        <title>A near-complete genome assembly of Cinchona calisaya.</title>
        <authorList>
            <person name="Lian D.C."/>
            <person name="Zhao X.W."/>
            <person name="Wei L."/>
        </authorList>
    </citation>
    <scope>NUCLEOTIDE SEQUENCE [LARGE SCALE GENOMIC DNA]</scope>
    <source>
        <tissue evidence="3">Nenye</tissue>
    </source>
</reference>
<feature type="region of interest" description="Disordered" evidence="1">
    <location>
        <begin position="618"/>
        <end position="679"/>
    </location>
</feature>
<dbReference type="Proteomes" id="UP001630127">
    <property type="component" value="Unassembled WGS sequence"/>
</dbReference>
<organism evidence="3 4">
    <name type="scientific">Cinchona calisaya</name>
    <dbReference type="NCBI Taxonomy" id="153742"/>
    <lineage>
        <taxon>Eukaryota</taxon>
        <taxon>Viridiplantae</taxon>
        <taxon>Streptophyta</taxon>
        <taxon>Embryophyta</taxon>
        <taxon>Tracheophyta</taxon>
        <taxon>Spermatophyta</taxon>
        <taxon>Magnoliopsida</taxon>
        <taxon>eudicotyledons</taxon>
        <taxon>Gunneridae</taxon>
        <taxon>Pentapetalae</taxon>
        <taxon>asterids</taxon>
        <taxon>lamiids</taxon>
        <taxon>Gentianales</taxon>
        <taxon>Rubiaceae</taxon>
        <taxon>Cinchonoideae</taxon>
        <taxon>Cinchoneae</taxon>
        <taxon>Cinchona</taxon>
    </lineage>
</organism>
<dbReference type="EMBL" id="JBJUIK010000016">
    <property type="protein sequence ID" value="KAL3500241.1"/>
    <property type="molecule type" value="Genomic_DNA"/>
</dbReference>
<feature type="domain" description="S1 motif" evidence="2">
    <location>
        <begin position="279"/>
        <end position="347"/>
    </location>
</feature>
<dbReference type="InterPro" id="IPR003029">
    <property type="entry name" value="S1_domain"/>
</dbReference>
<proteinExistence type="predicted"/>